<dbReference type="AlphaFoldDB" id="A0AAE0CCE9"/>
<reference evidence="7 8" key="1">
    <citation type="journal article" date="2015" name="Genome Biol. Evol.">
        <title>Comparative Genomics of a Bacterivorous Green Alga Reveals Evolutionary Causalities and Consequences of Phago-Mixotrophic Mode of Nutrition.</title>
        <authorList>
            <person name="Burns J.A."/>
            <person name="Paasch A."/>
            <person name="Narechania A."/>
            <person name="Kim E."/>
        </authorList>
    </citation>
    <scope>NUCLEOTIDE SEQUENCE [LARGE SCALE GENOMIC DNA]</scope>
    <source>
        <strain evidence="7 8">PLY_AMNH</strain>
    </source>
</reference>
<feature type="transmembrane region" description="Helical" evidence="5">
    <location>
        <begin position="252"/>
        <end position="270"/>
    </location>
</feature>
<evidence type="ECO:0000259" key="6">
    <source>
        <dbReference type="Pfam" id="PF04547"/>
    </source>
</evidence>
<dbReference type="InterPro" id="IPR007632">
    <property type="entry name" value="Anoctamin"/>
</dbReference>
<gene>
    <name evidence="7" type="ORF">CYMTET_38191</name>
</gene>
<comment type="caution">
    <text evidence="7">The sequence shown here is derived from an EMBL/GenBank/DDBJ whole genome shotgun (WGS) entry which is preliminary data.</text>
</comment>
<organism evidence="7 8">
    <name type="scientific">Cymbomonas tetramitiformis</name>
    <dbReference type="NCBI Taxonomy" id="36881"/>
    <lineage>
        <taxon>Eukaryota</taxon>
        <taxon>Viridiplantae</taxon>
        <taxon>Chlorophyta</taxon>
        <taxon>Pyramimonadophyceae</taxon>
        <taxon>Pyramimonadales</taxon>
        <taxon>Pyramimonadaceae</taxon>
        <taxon>Cymbomonas</taxon>
    </lineage>
</organism>
<keyword evidence="3 5" id="KW-1133">Transmembrane helix</keyword>
<evidence type="ECO:0000256" key="4">
    <source>
        <dbReference type="ARBA" id="ARBA00023136"/>
    </source>
</evidence>
<dbReference type="PANTHER" id="PTHR12308:SF51">
    <property type="entry name" value="ANOCTAMIN-8"/>
    <property type="match status" value="1"/>
</dbReference>
<dbReference type="PANTHER" id="PTHR12308">
    <property type="entry name" value="ANOCTAMIN"/>
    <property type="match status" value="1"/>
</dbReference>
<dbReference type="EMBL" id="LGRX02025367">
    <property type="protein sequence ID" value="KAK3252508.1"/>
    <property type="molecule type" value="Genomic_DNA"/>
</dbReference>
<keyword evidence="2 5" id="KW-0812">Transmembrane</keyword>
<name>A0AAE0CCE9_9CHLO</name>
<accession>A0AAE0CCE9</accession>
<protein>
    <recommendedName>
        <fullName evidence="6">Anoctamin transmembrane domain-containing protein</fullName>
    </recommendedName>
</protein>
<dbReference type="GO" id="GO:0005886">
    <property type="term" value="C:plasma membrane"/>
    <property type="evidence" value="ECO:0007669"/>
    <property type="project" value="TreeGrafter"/>
</dbReference>
<feature type="domain" description="Anoctamin transmembrane" evidence="6">
    <location>
        <begin position="205"/>
        <end position="281"/>
    </location>
</feature>
<dbReference type="GO" id="GO:0005254">
    <property type="term" value="F:chloride channel activity"/>
    <property type="evidence" value="ECO:0007669"/>
    <property type="project" value="TreeGrafter"/>
</dbReference>
<comment type="subcellular location">
    <subcellularLocation>
        <location evidence="1">Membrane</location>
        <topology evidence="1">Multi-pass membrane protein</topology>
    </subcellularLocation>
</comment>
<sequence>MGGPPPFFDLAFLVTAKAGKTNDPDSVLVALRSALSECGFEVEWMAWPSSEEGESLMQVFLPFEILGDIAEQQGTRRPLKGGPNDGLFKAFRKDEVDRFTGAGTPDTIFPASIRQKLVRYALDEKVKRKLAEKLNIPFRGSEIQVPSATTPKPGLMLFEDVGLAATLKTEGLVRDMLYVHQEDVRKSLMDKWCSSYLWEQPLDEVREYYGARIAMYFAFLGHYTKCLAVPAISGVALYLYRKYTGTIDNLPTILYSLMLTIWSTIFLARWKRFRSNLVFRWVRTLPSRLWEAAEFAIDS</sequence>
<evidence type="ECO:0000256" key="2">
    <source>
        <dbReference type="ARBA" id="ARBA00022692"/>
    </source>
</evidence>
<evidence type="ECO:0000256" key="5">
    <source>
        <dbReference type="SAM" id="Phobius"/>
    </source>
</evidence>
<evidence type="ECO:0000313" key="8">
    <source>
        <dbReference type="Proteomes" id="UP001190700"/>
    </source>
</evidence>
<dbReference type="Pfam" id="PF04547">
    <property type="entry name" value="Anoctamin"/>
    <property type="match status" value="1"/>
</dbReference>
<dbReference type="Proteomes" id="UP001190700">
    <property type="component" value="Unassembled WGS sequence"/>
</dbReference>
<proteinExistence type="predicted"/>
<evidence type="ECO:0000313" key="7">
    <source>
        <dbReference type="EMBL" id="KAK3252508.1"/>
    </source>
</evidence>
<dbReference type="InterPro" id="IPR049452">
    <property type="entry name" value="Anoctamin_TM"/>
</dbReference>
<evidence type="ECO:0000256" key="1">
    <source>
        <dbReference type="ARBA" id="ARBA00004141"/>
    </source>
</evidence>
<keyword evidence="8" id="KW-1185">Reference proteome</keyword>
<evidence type="ECO:0000256" key="3">
    <source>
        <dbReference type="ARBA" id="ARBA00022989"/>
    </source>
</evidence>
<keyword evidence="4 5" id="KW-0472">Membrane</keyword>
<feature type="transmembrane region" description="Helical" evidence="5">
    <location>
        <begin position="216"/>
        <end position="240"/>
    </location>
</feature>